<keyword evidence="3 6" id="KW-1133">Transmembrane helix</keyword>
<dbReference type="PANTHER" id="PTHR32322">
    <property type="entry name" value="INNER MEMBRANE TRANSPORTER"/>
    <property type="match status" value="1"/>
</dbReference>
<evidence type="ECO:0000256" key="6">
    <source>
        <dbReference type="SAM" id="Phobius"/>
    </source>
</evidence>
<organism evidence="8">
    <name type="scientific">mine drainage metagenome</name>
    <dbReference type="NCBI Taxonomy" id="410659"/>
    <lineage>
        <taxon>unclassified sequences</taxon>
        <taxon>metagenomes</taxon>
        <taxon>ecological metagenomes</taxon>
    </lineage>
</organism>
<dbReference type="SUPFAM" id="SSF103481">
    <property type="entry name" value="Multidrug resistance efflux transporter EmrE"/>
    <property type="match status" value="2"/>
</dbReference>
<evidence type="ECO:0000256" key="4">
    <source>
        <dbReference type="ARBA" id="ARBA00023136"/>
    </source>
</evidence>
<feature type="transmembrane region" description="Helical" evidence="6">
    <location>
        <begin position="203"/>
        <end position="221"/>
    </location>
</feature>
<evidence type="ECO:0000256" key="5">
    <source>
        <dbReference type="SAM" id="MobiDB-lite"/>
    </source>
</evidence>
<dbReference type="Pfam" id="PF00892">
    <property type="entry name" value="EamA"/>
    <property type="match status" value="2"/>
</dbReference>
<dbReference type="AlphaFoldDB" id="A0A1J5RUE6"/>
<evidence type="ECO:0000256" key="1">
    <source>
        <dbReference type="ARBA" id="ARBA00004141"/>
    </source>
</evidence>
<feature type="transmembrane region" description="Helical" evidence="6">
    <location>
        <begin position="162"/>
        <end position="182"/>
    </location>
</feature>
<name>A0A1J5RUE6_9ZZZZ</name>
<comment type="subcellular location">
    <subcellularLocation>
        <location evidence="1">Membrane</location>
        <topology evidence="1">Multi-pass membrane protein</topology>
    </subcellularLocation>
</comment>
<dbReference type="EMBL" id="MLJW01000101">
    <property type="protein sequence ID" value="OIQ99896.1"/>
    <property type="molecule type" value="Genomic_DNA"/>
</dbReference>
<evidence type="ECO:0000313" key="8">
    <source>
        <dbReference type="EMBL" id="OIQ99896.1"/>
    </source>
</evidence>
<dbReference type="GO" id="GO:0016020">
    <property type="term" value="C:membrane"/>
    <property type="evidence" value="ECO:0007669"/>
    <property type="project" value="UniProtKB-SubCell"/>
</dbReference>
<evidence type="ECO:0000256" key="3">
    <source>
        <dbReference type="ARBA" id="ARBA00022989"/>
    </source>
</evidence>
<sequence length="369" mass="39030">MSIPKTPLLSLAQSSGIATAMLAALLFGASTPLAKLLLAETSPWMLAALLYLGSGLGLATLLGVRRLRHPDSPRARLQRGEWPWLAGAILAGGVAAPVLLMSGLSAMPATGASLLLNAEGVFTALLAWFVFRENVDRRIALGMLAIVAGGLVLSWPQDGARLHWSALWPVMAVLGACLGWGLDNNLTRKVALADAGFIAMTKGLAAGATNLLLALFLGARLPQPDVAAMAAVLGFASYGVSLALFVVALRQLGTARTGAYFSVAPFFGALLAVLLLGEPLTIPLLLAGLLMALGVWLHVSERHAHLHTHRPLTHDHSHVHGGPRDDGHHDHVHEPQLPPGTRHSHPHVHMPVTHSHAHFPDMHHRHGHG</sequence>
<dbReference type="InterPro" id="IPR000620">
    <property type="entry name" value="EamA_dom"/>
</dbReference>
<dbReference type="Gene3D" id="1.10.3730.20">
    <property type="match status" value="1"/>
</dbReference>
<feature type="transmembrane region" description="Helical" evidence="6">
    <location>
        <begin position="227"/>
        <end position="247"/>
    </location>
</feature>
<dbReference type="PANTHER" id="PTHR32322:SF9">
    <property type="entry name" value="AMINO-ACID METABOLITE EFFLUX PUMP-RELATED"/>
    <property type="match status" value="1"/>
</dbReference>
<feature type="domain" description="EamA" evidence="7">
    <location>
        <begin position="15"/>
        <end position="154"/>
    </location>
</feature>
<feature type="transmembrane region" description="Helical" evidence="6">
    <location>
        <begin position="44"/>
        <end position="64"/>
    </location>
</feature>
<gene>
    <name evidence="8" type="primary">arnE_9</name>
    <name evidence="8" type="ORF">GALL_181030</name>
</gene>
<feature type="compositionally biased region" description="Basic and acidic residues" evidence="5">
    <location>
        <begin position="312"/>
        <end position="334"/>
    </location>
</feature>
<keyword evidence="2 6" id="KW-0812">Transmembrane</keyword>
<reference evidence="8" key="1">
    <citation type="submission" date="2016-10" db="EMBL/GenBank/DDBJ databases">
        <title>Sequence of Gallionella enrichment culture.</title>
        <authorList>
            <person name="Poehlein A."/>
            <person name="Muehling M."/>
            <person name="Daniel R."/>
        </authorList>
    </citation>
    <scope>NUCLEOTIDE SEQUENCE</scope>
</reference>
<keyword evidence="4 6" id="KW-0472">Membrane</keyword>
<feature type="domain" description="EamA" evidence="7">
    <location>
        <begin position="168"/>
        <end position="297"/>
    </location>
</feature>
<comment type="caution">
    <text evidence="8">The sequence shown here is derived from an EMBL/GenBank/DDBJ whole genome shotgun (WGS) entry which is preliminary data.</text>
</comment>
<dbReference type="InterPro" id="IPR050638">
    <property type="entry name" value="AA-Vitamin_Transporters"/>
</dbReference>
<evidence type="ECO:0000259" key="7">
    <source>
        <dbReference type="Pfam" id="PF00892"/>
    </source>
</evidence>
<feature type="transmembrane region" description="Helical" evidence="6">
    <location>
        <begin position="259"/>
        <end position="276"/>
    </location>
</feature>
<feature type="transmembrane region" description="Helical" evidence="6">
    <location>
        <begin position="112"/>
        <end position="131"/>
    </location>
</feature>
<feature type="region of interest" description="Disordered" evidence="5">
    <location>
        <begin position="311"/>
        <end position="350"/>
    </location>
</feature>
<feature type="transmembrane region" description="Helical" evidence="6">
    <location>
        <begin position="84"/>
        <end position="106"/>
    </location>
</feature>
<evidence type="ECO:0000256" key="2">
    <source>
        <dbReference type="ARBA" id="ARBA00022692"/>
    </source>
</evidence>
<accession>A0A1J5RUE6</accession>
<protein>
    <submittedName>
        <fullName evidence="8">4-amino-4-deoxy-L-arabinose-phosphoundecaprenol flippase subunit ArnE</fullName>
    </submittedName>
</protein>
<feature type="transmembrane region" description="Helical" evidence="6">
    <location>
        <begin position="282"/>
        <end position="299"/>
    </location>
</feature>
<proteinExistence type="predicted"/>
<feature type="transmembrane region" description="Helical" evidence="6">
    <location>
        <begin position="138"/>
        <end position="156"/>
    </location>
</feature>
<dbReference type="InterPro" id="IPR037185">
    <property type="entry name" value="EmrE-like"/>
</dbReference>